<sequence>MRFLVTGCSGFIGSRLTSSLLEQGHAVRGLVLPKEKGVGETLAELGMELWVGDVLNPETMDGIGEDIDVVYHLAGKHSGSVSRMRQLYVEGTRNLLDQLLRSGTYGKFIVASNGAVYGSDNVCVADESALCHPVHPFGRITLEMERLVQQYCTHAKFSYIILRIAEVYGPLEHNYIRQLMRCTQMLGNGRSYSSKVHIDDVISMMQLAWSNLAVQEIYNVSDDLPLTQEELIKEVRKYAQLSEIQWISPEAVTDRIRLSIHGLRALSVRMGNEKIKKNADVRLAYPTYAHAIPYLIEEMSNRSEVNSL</sequence>
<dbReference type="InterPro" id="IPR036291">
    <property type="entry name" value="NAD(P)-bd_dom_sf"/>
</dbReference>
<reference evidence="2 3" key="1">
    <citation type="submission" date="2017-06" db="EMBL/GenBank/DDBJ databases">
        <title>Complete genome sequence of Paenibacillus odorifer CBA7130.</title>
        <authorList>
            <person name="Nam Y.-D."/>
            <person name="Kang J."/>
            <person name="Chung W.-H."/>
        </authorList>
    </citation>
    <scope>NUCLEOTIDE SEQUENCE [LARGE SCALE GENOMIC DNA]</scope>
    <source>
        <strain evidence="2 3">CBA7130</strain>
    </source>
</reference>
<dbReference type="Pfam" id="PF01370">
    <property type="entry name" value="Epimerase"/>
    <property type="match status" value="1"/>
</dbReference>
<evidence type="ECO:0000259" key="1">
    <source>
        <dbReference type="Pfam" id="PF01370"/>
    </source>
</evidence>
<dbReference type="SUPFAM" id="SSF51735">
    <property type="entry name" value="NAD(P)-binding Rossmann-fold domains"/>
    <property type="match status" value="1"/>
</dbReference>
<gene>
    <name evidence="2" type="ORF">CD191_11475</name>
</gene>
<dbReference type="Gene3D" id="3.40.50.720">
    <property type="entry name" value="NAD(P)-binding Rossmann-like Domain"/>
    <property type="match status" value="1"/>
</dbReference>
<feature type="domain" description="NAD-dependent epimerase/dehydratase" evidence="1">
    <location>
        <begin position="4"/>
        <end position="220"/>
    </location>
</feature>
<organism evidence="2 3">
    <name type="scientific">Paenibacillus odorifer</name>
    <dbReference type="NCBI Taxonomy" id="189426"/>
    <lineage>
        <taxon>Bacteria</taxon>
        <taxon>Bacillati</taxon>
        <taxon>Bacillota</taxon>
        <taxon>Bacilli</taxon>
        <taxon>Bacillales</taxon>
        <taxon>Paenibacillaceae</taxon>
        <taxon>Paenibacillus</taxon>
    </lineage>
</organism>
<dbReference type="RefSeq" id="WP_076100699.1">
    <property type="nucleotide sequence ID" value="NZ_MKQN01000051.1"/>
</dbReference>
<accession>A0AAD0KHD6</accession>
<name>A0AAD0KHD6_9BACL</name>
<dbReference type="InterPro" id="IPR050177">
    <property type="entry name" value="Lipid_A_modif_metabolic_enz"/>
</dbReference>
<dbReference type="EMBL" id="CP021965">
    <property type="protein sequence ID" value="AWV33185.1"/>
    <property type="molecule type" value="Genomic_DNA"/>
</dbReference>
<evidence type="ECO:0000313" key="2">
    <source>
        <dbReference type="EMBL" id="AWV33185.1"/>
    </source>
</evidence>
<dbReference type="PANTHER" id="PTHR43245">
    <property type="entry name" value="BIFUNCTIONAL POLYMYXIN RESISTANCE PROTEIN ARNA"/>
    <property type="match status" value="1"/>
</dbReference>
<dbReference type="InterPro" id="IPR001509">
    <property type="entry name" value="Epimerase_deHydtase"/>
</dbReference>
<dbReference type="AlphaFoldDB" id="A0AAD0KHD6"/>
<protein>
    <recommendedName>
        <fullName evidence="1">NAD-dependent epimerase/dehydratase domain-containing protein</fullName>
    </recommendedName>
</protein>
<evidence type="ECO:0000313" key="3">
    <source>
        <dbReference type="Proteomes" id="UP000249163"/>
    </source>
</evidence>
<proteinExistence type="predicted"/>
<dbReference type="Proteomes" id="UP000249163">
    <property type="component" value="Chromosome"/>
</dbReference>